<protein>
    <submittedName>
        <fullName evidence="2">HDOD domain protein</fullName>
    </submittedName>
</protein>
<evidence type="ECO:0000313" key="2">
    <source>
        <dbReference type="EMBL" id="KAA1259099.1"/>
    </source>
</evidence>
<dbReference type="PROSITE" id="PS51833">
    <property type="entry name" value="HDOD"/>
    <property type="match status" value="1"/>
</dbReference>
<dbReference type="RefSeq" id="WP_068266332.1">
    <property type="nucleotide sequence ID" value="NZ_LWSK01000117.1"/>
</dbReference>
<feature type="domain" description="HDOD" evidence="1">
    <location>
        <begin position="17"/>
        <end position="212"/>
    </location>
</feature>
<dbReference type="Pfam" id="PF08668">
    <property type="entry name" value="HDOD"/>
    <property type="match status" value="1"/>
</dbReference>
<reference evidence="2 3" key="1">
    <citation type="submission" date="2019-08" db="EMBL/GenBank/DDBJ databases">
        <title>Deep-cultivation of Planctomycetes and their phenomic and genomic characterization uncovers novel biology.</title>
        <authorList>
            <person name="Wiegand S."/>
            <person name="Jogler M."/>
            <person name="Boedeker C."/>
            <person name="Pinto D."/>
            <person name="Vollmers J."/>
            <person name="Rivas-Marin E."/>
            <person name="Kohn T."/>
            <person name="Peeters S.H."/>
            <person name="Heuer A."/>
            <person name="Rast P."/>
            <person name="Oberbeckmann S."/>
            <person name="Bunk B."/>
            <person name="Jeske O."/>
            <person name="Meyerdierks A."/>
            <person name="Storesund J.E."/>
            <person name="Kallscheuer N."/>
            <person name="Luecker S."/>
            <person name="Lage O.M."/>
            <person name="Pohl T."/>
            <person name="Merkel B.J."/>
            <person name="Hornburger P."/>
            <person name="Mueller R.-W."/>
            <person name="Bruemmer F."/>
            <person name="Labrenz M."/>
            <person name="Spormann A.M."/>
            <person name="Op Den Camp H."/>
            <person name="Overmann J."/>
            <person name="Amann R."/>
            <person name="Jetten M.S.M."/>
            <person name="Mascher T."/>
            <person name="Medema M.H."/>
            <person name="Devos D.P."/>
            <person name="Kaster A.-K."/>
            <person name="Ovreas L."/>
            <person name="Rohde M."/>
            <person name="Galperin M.Y."/>
            <person name="Jogler C."/>
        </authorList>
    </citation>
    <scope>NUCLEOTIDE SEQUENCE [LARGE SCALE GENOMIC DNA]</scope>
    <source>
        <strain evidence="2 3">LF1</strain>
    </source>
</reference>
<dbReference type="AlphaFoldDB" id="A0A5B1CH85"/>
<dbReference type="SUPFAM" id="SSF109604">
    <property type="entry name" value="HD-domain/PDEase-like"/>
    <property type="match status" value="1"/>
</dbReference>
<organism evidence="2 3">
    <name type="scientific">Rubripirellula obstinata</name>
    <dbReference type="NCBI Taxonomy" id="406547"/>
    <lineage>
        <taxon>Bacteria</taxon>
        <taxon>Pseudomonadati</taxon>
        <taxon>Planctomycetota</taxon>
        <taxon>Planctomycetia</taxon>
        <taxon>Pirellulales</taxon>
        <taxon>Pirellulaceae</taxon>
        <taxon>Rubripirellula</taxon>
    </lineage>
</organism>
<sequence length="293" mass="32289">MTTTTIQLEEVFRSEVLPALPSSAISLLQLSQNPDCGPSDFSKPIEADPGLMGQVLKFVNSSYFGFSREIVSVQQALTLVGTRAVTNFALWNAVFSVIPNPKFGPFDLKSLWQDSLRRAIFARKLGKAISVPNPEDLFAGALLQDMAIPLLLKELPSEYEDLIQRRANEGRRLSGLEKELFGWDHADAAAMLADRWNLPEHFVSLIAEHTQMDELLAGGPAKQPAACVALASLLPSCTDEEWSEQSLFNDSYFKLTQSSPETLSALFAEVDELTAEFAPLLKLPSPKKTLAEY</sequence>
<accession>A0A5B1CH85</accession>
<keyword evidence="3" id="KW-1185">Reference proteome</keyword>
<dbReference type="Proteomes" id="UP000322699">
    <property type="component" value="Unassembled WGS sequence"/>
</dbReference>
<dbReference type="PANTHER" id="PTHR33525:SF3">
    <property type="entry name" value="RIBONUCLEASE Y"/>
    <property type="match status" value="1"/>
</dbReference>
<proteinExistence type="predicted"/>
<comment type="caution">
    <text evidence="2">The sequence shown here is derived from an EMBL/GenBank/DDBJ whole genome shotgun (WGS) entry which is preliminary data.</text>
</comment>
<evidence type="ECO:0000259" key="1">
    <source>
        <dbReference type="PROSITE" id="PS51833"/>
    </source>
</evidence>
<name>A0A5B1CH85_9BACT</name>
<evidence type="ECO:0000313" key="3">
    <source>
        <dbReference type="Proteomes" id="UP000322699"/>
    </source>
</evidence>
<dbReference type="InterPro" id="IPR052340">
    <property type="entry name" value="RNase_Y/CdgJ"/>
</dbReference>
<dbReference type="EMBL" id="VRLW01000001">
    <property type="protein sequence ID" value="KAA1259099.1"/>
    <property type="molecule type" value="Genomic_DNA"/>
</dbReference>
<dbReference type="InterPro" id="IPR013976">
    <property type="entry name" value="HDOD"/>
</dbReference>
<dbReference type="OrthoDB" id="9784953at2"/>
<dbReference type="Gene3D" id="1.10.3210.10">
    <property type="entry name" value="Hypothetical protein af1432"/>
    <property type="match status" value="1"/>
</dbReference>
<dbReference type="PANTHER" id="PTHR33525">
    <property type="match status" value="1"/>
</dbReference>
<gene>
    <name evidence="2" type="ORF">LF1_16270</name>
</gene>